<dbReference type="AlphaFoldDB" id="A0A7G3L385"/>
<sequence length="60" mass="6266">MSECASKGCGCTTEPIIQPTAPAPLATGSAQAVYRIENMDCPTEEALIRSKLAGLAGWRV</sequence>
<organism evidence="1">
    <name type="scientific">Klebsiella pneumoniae subsp. pneumoniae</name>
    <dbReference type="NCBI Taxonomy" id="72407"/>
    <lineage>
        <taxon>Bacteria</taxon>
        <taxon>Pseudomonadati</taxon>
        <taxon>Pseudomonadota</taxon>
        <taxon>Gammaproteobacteria</taxon>
        <taxon>Enterobacterales</taxon>
        <taxon>Enterobacteriaceae</taxon>
        <taxon>Klebsiella/Raoultella group</taxon>
        <taxon>Klebsiella</taxon>
        <taxon>Klebsiella pneumoniae complex</taxon>
    </lineage>
</organism>
<dbReference type="EMBL" id="MH643788">
    <property type="protein sequence ID" value="QEQ67833.1"/>
    <property type="molecule type" value="Genomic_DNA"/>
</dbReference>
<gene>
    <name evidence="1" type="ORF">ICEJAFMC_00142</name>
</gene>
<accession>A0A7G3L385</accession>
<evidence type="ECO:0000313" key="1">
    <source>
        <dbReference type="EMBL" id="QEQ67833.1"/>
    </source>
</evidence>
<geneLocation type="plasmid" evidence="1">
    <name>pHA2-23-vir</name>
</geneLocation>
<name>A0A7G3L385_KLEPN</name>
<proteinExistence type="predicted"/>
<reference evidence="1" key="1">
    <citation type="submission" date="2018-07" db="EMBL/GenBank/DDBJ databases">
        <title>Diversity of ST11 carbapenem-resistant hypervirulent Klebsiella pneumoniae in China.</title>
        <authorList>
            <person name="Dong N."/>
            <person name="Chen S."/>
        </authorList>
    </citation>
    <scope>NUCLEOTIDE SEQUENCE</scope>
    <source>
        <strain evidence="1">HA2</strain>
        <plasmid evidence="1">pHA2-23-vir</plasmid>
    </source>
</reference>
<protein>
    <submittedName>
        <fullName evidence="1">Uncharacterized protein</fullName>
    </submittedName>
</protein>
<keyword evidence="1" id="KW-0614">Plasmid</keyword>